<reference evidence="1 2" key="1">
    <citation type="submission" date="2019-04" db="EMBL/GenBank/DDBJ databases">
        <title>An improved genome assembly and genetic linkage map for asparagus bean, Vigna unguiculata ssp. sesquipedialis.</title>
        <authorList>
            <person name="Xia Q."/>
            <person name="Zhang R."/>
            <person name="Dong Y."/>
        </authorList>
    </citation>
    <scope>NUCLEOTIDE SEQUENCE [LARGE SCALE GENOMIC DNA]</scope>
    <source>
        <tissue evidence="1">Leaf</tissue>
    </source>
</reference>
<gene>
    <name evidence="1" type="ORF">DEO72_LG11g1163</name>
</gene>
<keyword evidence="2" id="KW-1185">Reference proteome</keyword>
<organism evidence="1 2">
    <name type="scientific">Vigna unguiculata</name>
    <name type="common">Cowpea</name>
    <dbReference type="NCBI Taxonomy" id="3917"/>
    <lineage>
        <taxon>Eukaryota</taxon>
        <taxon>Viridiplantae</taxon>
        <taxon>Streptophyta</taxon>
        <taxon>Embryophyta</taxon>
        <taxon>Tracheophyta</taxon>
        <taxon>Spermatophyta</taxon>
        <taxon>Magnoliopsida</taxon>
        <taxon>eudicotyledons</taxon>
        <taxon>Gunneridae</taxon>
        <taxon>Pentapetalae</taxon>
        <taxon>rosids</taxon>
        <taxon>fabids</taxon>
        <taxon>Fabales</taxon>
        <taxon>Fabaceae</taxon>
        <taxon>Papilionoideae</taxon>
        <taxon>50 kb inversion clade</taxon>
        <taxon>NPAAA clade</taxon>
        <taxon>indigoferoid/millettioid clade</taxon>
        <taxon>Phaseoleae</taxon>
        <taxon>Vigna</taxon>
    </lineage>
</organism>
<dbReference type="AlphaFoldDB" id="A0A4D6NPK9"/>
<proteinExistence type="predicted"/>
<sequence length="71" mass="7887">MRNVVRFHGHGKAFNAPSDLPKTVVRTMNQGSSPMSIGFHAVQQRLLVWDLSTCSMPFQVVLFSPLITKSS</sequence>
<evidence type="ECO:0000313" key="1">
    <source>
        <dbReference type="EMBL" id="QCE14165.1"/>
    </source>
</evidence>
<dbReference type="EMBL" id="CP039355">
    <property type="protein sequence ID" value="QCE14165.1"/>
    <property type="molecule type" value="Genomic_DNA"/>
</dbReference>
<dbReference type="Proteomes" id="UP000501690">
    <property type="component" value="Linkage Group LG11"/>
</dbReference>
<name>A0A4D6NPK9_VIGUN</name>
<protein>
    <submittedName>
        <fullName evidence="1">Uncharacterized protein</fullName>
    </submittedName>
</protein>
<evidence type="ECO:0000313" key="2">
    <source>
        <dbReference type="Proteomes" id="UP000501690"/>
    </source>
</evidence>
<accession>A0A4D6NPK9</accession>